<dbReference type="InterPro" id="IPR014710">
    <property type="entry name" value="RmlC-like_jellyroll"/>
</dbReference>
<dbReference type="InterPro" id="IPR018490">
    <property type="entry name" value="cNMP-bd_dom_sf"/>
</dbReference>
<keyword evidence="4" id="KW-1185">Reference proteome</keyword>
<dbReference type="SUPFAM" id="SSF51206">
    <property type="entry name" value="cAMP-binding domain-like"/>
    <property type="match status" value="1"/>
</dbReference>
<gene>
    <name evidence="3" type="ORF">GGD55_003093</name>
</gene>
<dbReference type="AlphaFoldDB" id="A0A7W8UBM5"/>
<protein>
    <submittedName>
        <fullName evidence="3">CRP-like cAMP-binding protein</fullName>
    </submittedName>
</protein>
<feature type="region of interest" description="Disordered" evidence="1">
    <location>
        <begin position="115"/>
        <end position="149"/>
    </location>
</feature>
<name>A0A7W8UBM5_9HYPH</name>
<dbReference type="Gene3D" id="2.60.120.10">
    <property type="entry name" value="Jelly Rolls"/>
    <property type="match status" value="1"/>
</dbReference>
<evidence type="ECO:0000313" key="4">
    <source>
        <dbReference type="Proteomes" id="UP000585507"/>
    </source>
</evidence>
<comment type="caution">
    <text evidence="3">The sequence shown here is derived from an EMBL/GenBank/DDBJ whole genome shotgun (WGS) entry which is preliminary data.</text>
</comment>
<dbReference type="InterPro" id="IPR000595">
    <property type="entry name" value="cNMP-bd_dom"/>
</dbReference>
<evidence type="ECO:0000256" key="1">
    <source>
        <dbReference type="SAM" id="MobiDB-lite"/>
    </source>
</evidence>
<accession>A0A7W8UBM5</accession>
<feature type="compositionally biased region" description="Basic and acidic residues" evidence="1">
    <location>
        <begin position="115"/>
        <end position="125"/>
    </location>
</feature>
<organism evidence="3 4">
    <name type="scientific">Rhizobium giardinii</name>
    <dbReference type="NCBI Taxonomy" id="56731"/>
    <lineage>
        <taxon>Bacteria</taxon>
        <taxon>Pseudomonadati</taxon>
        <taxon>Pseudomonadota</taxon>
        <taxon>Alphaproteobacteria</taxon>
        <taxon>Hyphomicrobiales</taxon>
        <taxon>Rhizobiaceae</taxon>
        <taxon>Rhizobium/Agrobacterium group</taxon>
        <taxon>Rhizobium</taxon>
    </lineage>
</organism>
<dbReference type="PROSITE" id="PS50042">
    <property type="entry name" value="CNMP_BINDING_3"/>
    <property type="match status" value="1"/>
</dbReference>
<feature type="compositionally biased region" description="Low complexity" evidence="1">
    <location>
        <begin position="126"/>
        <end position="142"/>
    </location>
</feature>
<dbReference type="Proteomes" id="UP000585507">
    <property type="component" value="Unassembled WGS sequence"/>
</dbReference>
<dbReference type="EMBL" id="JACHBK010000006">
    <property type="protein sequence ID" value="MBB5536386.1"/>
    <property type="molecule type" value="Genomic_DNA"/>
</dbReference>
<evidence type="ECO:0000259" key="2">
    <source>
        <dbReference type="PROSITE" id="PS50042"/>
    </source>
</evidence>
<dbReference type="CDD" id="cd00038">
    <property type="entry name" value="CAP_ED"/>
    <property type="match status" value="1"/>
</dbReference>
<proteinExistence type="predicted"/>
<reference evidence="3 4" key="1">
    <citation type="submission" date="2020-08" db="EMBL/GenBank/DDBJ databases">
        <title>Genomic Encyclopedia of Type Strains, Phase IV (KMG-V): Genome sequencing to study the core and pangenomes of soil and plant-associated prokaryotes.</title>
        <authorList>
            <person name="Whitman W."/>
        </authorList>
    </citation>
    <scope>NUCLEOTIDE SEQUENCE [LARGE SCALE GENOMIC DNA]</scope>
    <source>
        <strain evidence="3 4">SEMIA 4084</strain>
    </source>
</reference>
<feature type="domain" description="Cyclic nucleotide-binding" evidence="2">
    <location>
        <begin position="13"/>
        <end position="96"/>
    </location>
</feature>
<evidence type="ECO:0000313" key="3">
    <source>
        <dbReference type="EMBL" id="MBB5536386.1"/>
    </source>
</evidence>
<dbReference type="Pfam" id="PF00027">
    <property type="entry name" value="cNMP_binding"/>
    <property type="match status" value="1"/>
</dbReference>
<dbReference type="RefSeq" id="WP_018328344.1">
    <property type="nucleotide sequence ID" value="NZ_JACHBK010000006.1"/>
</dbReference>
<sequence>MSIITQPQVKNRLLKALPPTALMVLSRKMEKVNLPVGTVLVEANQWTPHVCFIESGLGSVVAESGDGETVEVGHVGREGLTGHHLLLMAETSLHRTFMQTAGDCIKVPVHSLRAVSEKDPRHADMPSHTSSSGRSPGSFHTSVFPPRID</sequence>